<dbReference type="SUPFAM" id="SSF51338">
    <property type="entry name" value="Composite domain of metallo-dependent hydrolases"/>
    <property type="match status" value="1"/>
</dbReference>
<organism evidence="2 3">
    <name type="scientific">Zhenpiania hominis</name>
    <dbReference type="NCBI Taxonomy" id="2763644"/>
    <lineage>
        <taxon>Bacteria</taxon>
        <taxon>Bacillati</taxon>
        <taxon>Bacillota</taxon>
        <taxon>Clostridia</taxon>
        <taxon>Peptostreptococcales</taxon>
        <taxon>Anaerovoracaceae</taxon>
        <taxon>Zhenpiania</taxon>
    </lineage>
</organism>
<protein>
    <submittedName>
        <fullName evidence="2">Amidohydrolase</fullName>
    </submittedName>
</protein>
<dbReference type="EMBL" id="JACRYT010000017">
    <property type="protein sequence ID" value="MBC6680719.1"/>
    <property type="molecule type" value="Genomic_DNA"/>
</dbReference>
<accession>A0A923NPH8</accession>
<reference evidence="2" key="1">
    <citation type="submission" date="2020-08" db="EMBL/GenBank/DDBJ databases">
        <title>Genome public.</title>
        <authorList>
            <person name="Liu C."/>
            <person name="Sun Q."/>
        </authorList>
    </citation>
    <scope>NUCLEOTIDE SEQUENCE</scope>
    <source>
        <strain evidence="2">BX12</strain>
    </source>
</reference>
<evidence type="ECO:0000313" key="2">
    <source>
        <dbReference type="EMBL" id="MBC6680719.1"/>
    </source>
</evidence>
<dbReference type="Gene3D" id="3.10.310.70">
    <property type="match status" value="1"/>
</dbReference>
<dbReference type="Gene3D" id="2.30.40.10">
    <property type="entry name" value="Urease, subunit C, domain 1"/>
    <property type="match status" value="1"/>
</dbReference>
<dbReference type="Gene3D" id="3.20.20.140">
    <property type="entry name" value="Metal-dependent hydrolases"/>
    <property type="match status" value="1"/>
</dbReference>
<evidence type="ECO:0000259" key="1">
    <source>
        <dbReference type="Pfam" id="PF07969"/>
    </source>
</evidence>
<dbReference type="InterPro" id="IPR032466">
    <property type="entry name" value="Metal_Hydrolase"/>
</dbReference>
<name>A0A923NPH8_9FIRM</name>
<dbReference type="PANTHER" id="PTHR22642:SF2">
    <property type="entry name" value="PROTEIN LONG AFTER FAR-RED 3"/>
    <property type="match status" value="1"/>
</dbReference>
<dbReference type="InterPro" id="IPR011059">
    <property type="entry name" value="Metal-dep_hydrolase_composite"/>
</dbReference>
<feature type="domain" description="Amidohydrolase 3" evidence="1">
    <location>
        <begin position="57"/>
        <end position="535"/>
    </location>
</feature>
<proteinExistence type="predicted"/>
<dbReference type="PANTHER" id="PTHR22642">
    <property type="entry name" value="IMIDAZOLONEPROPIONASE"/>
    <property type="match status" value="1"/>
</dbReference>
<evidence type="ECO:0000313" key="3">
    <source>
        <dbReference type="Proteomes" id="UP000602647"/>
    </source>
</evidence>
<comment type="caution">
    <text evidence="2">The sequence shown here is derived from an EMBL/GenBank/DDBJ whole genome shotgun (WGS) entry which is preliminary data.</text>
</comment>
<dbReference type="AlphaFoldDB" id="A0A923NPH8"/>
<dbReference type="GO" id="GO:0016810">
    <property type="term" value="F:hydrolase activity, acting on carbon-nitrogen (but not peptide) bonds"/>
    <property type="evidence" value="ECO:0007669"/>
    <property type="project" value="InterPro"/>
</dbReference>
<dbReference type="Pfam" id="PF07969">
    <property type="entry name" value="Amidohydro_3"/>
    <property type="match status" value="1"/>
</dbReference>
<dbReference type="RefSeq" id="WP_187303815.1">
    <property type="nucleotide sequence ID" value="NZ_JACRYT010000017.1"/>
</dbReference>
<dbReference type="Proteomes" id="UP000602647">
    <property type="component" value="Unassembled WGS sequence"/>
</dbReference>
<sequence>MKKADIILKSSAVFTGLSAIPQKGAVIINGNRITAFVSWDDTETYIGPQTVLKDYGDCMILPGFCEAHAHFQDGALFGSEDFLREIAESKSEEECVQMVQAFAESHPALEKIVGLGWFPANWNDAPLPTRHSLDAVCPDRPILLHAADGHSAWLNTKAIELTGVDKNQDPDLDKFILKEENGYPAGVVKEKALFDYVTPHIYQMGFDIDYKVQRNLIRGCNACGITSFNDLSGHLPHVEYDAREAMEQRGELTIRMHLSGNLDGPEKLEEAKALRKRFSSPFLSVPCVKGMLDGTTSTYTASLFEPYTDNPGVSGDTLYQYEALIENIKAANAAGFGVRIHCIGDKAVRWALDGYEASARVNDLSNIRNAVEHIETIHPDDIPRFKLLNTVASMQPAHVPLEYNEKLSRVGYERCVYEWPFRSILETGGILAFGTDYFVSDYNPLPSIYYAVTRHGYDGKITSINPWEKIDLYEALRAYTLGGAYAEGRDHELGTLSAGKLADIAVIDRNLFDIDVEEIKDAKVVMTMLDGKIIYEK</sequence>
<dbReference type="InterPro" id="IPR033932">
    <property type="entry name" value="YtcJ-like"/>
</dbReference>
<keyword evidence="3" id="KW-1185">Reference proteome</keyword>
<dbReference type="SUPFAM" id="SSF51556">
    <property type="entry name" value="Metallo-dependent hydrolases"/>
    <property type="match status" value="1"/>
</dbReference>
<dbReference type="CDD" id="cd01300">
    <property type="entry name" value="YtcJ_like"/>
    <property type="match status" value="1"/>
</dbReference>
<gene>
    <name evidence="2" type="ORF">H9L42_12895</name>
</gene>
<dbReference type="InterPro" id="IPR013108">
    <property type="entry name" value="Amidohydro_3"/>
</dbReference>